<dbReference type="Pfam" id="PF07993">
    <property type="entry name" value="NAD_binding_4"/>
    <property type="match status" value="1"/>
</dbReference>
<feature type="domain" description="Thioester reductase (TE)" evidence="6">
    <location>
        <begin position="25"/>
        <end position="296"/>
    </location>
</feature>
<dbReference type="Proteomes" id="UP000827092">
    <property type="component" value="Unassembled WGS sequence"/>
</dbReference>
<dbReference type="GO" id="GO:0005777">
    <property type="term" value="C:peroxisome"/>
    <property type="evidence" value="ECO:0007669"/>
    <property type="project" value="TreeGrafter"/>
</dbReference>
<dbReference type="AlphaFoldDB" id="A0AAV6VKI3"/>
<proteinExistence type="inferred from homology"/>
<sequence length="539" mass="61304">MSNESTNKPVLPRIKDFYEGKSVFITGATGYLGVVLLESLLRLCPEIERIYILVRPKKGVQPESRKEAIFKKLVFQVLRETEPDVFQKVVVVSGDVSQPDLGMDEIGLQKIIENVSIVFHCAASISFLRPLSYILSHNAEGVVYTIELCRRLKKLKALVYTSTAFSNCNRQNTKIEENIYRLPFHSEKFIEVLRKGNESEMEEFMNLCHPHWPNYYTFSKNLAENIIKDSASDLPTAIVRPSLIVNVWKKPTPGFVEDQSGLSALTIGVGKGFIRVLHGSPDARLDLVPVDVCAQVHLMAAMKASLERYPNPLVINCSSVCVTTLGDFTTSMMKKVKATPLPHTFRTPETLKIVPNDFLYRMTAIYEHYVPAFFFDLFLKMAGSKIRLTKKYKFVEAAIQSTSYFMTHSWDYERENLRKCFIDMQPEDRQMLGTSFDGCDLEKLVEHVITVNPFVSWTTDKKSKSERMHLAKQRYHVTSFIQAISIFVVVGFFGYGSSMQSNQAMTVTVSALILLQYVRVRIKDNPMDVGSDPPYVKML</sequence>
<dbReference type="PANTHER" id="PTHR11011:SF45">
    <property type="entry name" value="FATTY ACYL-COA REDUCTASE CG8306-RELATED"/>
    <property type="match status" value="1"/>
</dbReference>
<dbReference type="Pfam" id="PF03015">
    <property type="entry name" value="Sterile"/>
    <property type="match status" value="1"/>
</dbReference>
<dbReference type="Gene3D" id="3.40.50.720">
    <property type="entry name" value="NAD(P)-binding Rossmann-like Domain"/>
    <property type="match status" value="1"/>
</dbReference>
<dbReference type="GO" id="GO:0080019">
    <property type="term" value="F:alcohol-forming very long-chain fatty acyl-CoA reductase activity"/>
    <property type="evidence" value="ECO:0007669"/>
    <property type="project" value="InterPro"/>
</dbReference>
<keyword evidence="2 4" id="KW-0444">Lipid biosynthesis</keyword>
<dbReference type="CDD" id="cd09071">
    <property type="entry name" value="FAR_C"/>
    <property type="match status" value="1"/>
</dbReference>
<protein>
    <recommendedName>
        <fullName evidence="4">Fatty acyl-CoA reductase</fullName>
        <ecNumber evidence="4">1.2.1.84</ecNumber>
    </recommendedName>
</protein>
<comment type="similarity">
    <text evidence="1 4">Belongs to the fatty acyl-CoA reductase family.</text>
</comment>
<dbReference type="GO" id="GO:0102965">
    <property type="term" value="F:alcohol-forming long-chain fatty acyl-CoA reductase activity"/>
    <property type="evidence" value="ECO:0007669"/>
    <property type="project" value="UniProtKB-EC"/>
</dbReference>
<accession>A0AAV6VKI3</accession>
<evidence type="ECO:0000313" key="7">
    <source>
        <dbReference type="EMBL" id="KAG8196975.1"/>
    </source>
</evidence>
<evidence type="ECO:0000256" key="2">
    <source>
        <dbReference type="ARBA" id="ARBA00022516"/>
    </source>
</evidence>
<keyword evidence="4" id="KW-0472">Membrane</keyword>
<dbReference type="InterPro" id="IPR033640">
    <property type="entry name" value="FAR_C"/>
</dbReference>
<keyword evidence="4" id="KW-0812">Transmembrane</keyword>
<dbReference type="CDD" id="cd05236">
    <property type="entry name" value="FAR-N_SDR_e"/>
    <property type="match status" value="1"/>
</dbReference>
<keyword evidence="4" id="KW-0560">Oxidoreductase</keyword>
<evidence type="ECO:0000259" key="6">
    <source>
        <dbReference type="Pfam" id="PF07993"/>
    </source>
</evidence>
<keyword evidence="4" id="KW-1133">Transmembrane helix</keyword>
<feature type="transmembrane region" description="Helical" evidence="4">
    <location>
        <begin position="475"/>
        <end position="495"/>
    </location>
</feature>
<comment type="catalytic activity">
    <reaction evidence="4">
        <text>a long-chain fatty acyl-CoA + 2 NADPH + 2 H(+) = a long-chain primary fatty alcohol + 2 NADP(+) + CoA</text>
        <dbReference type="Rhea" id="RHEA:52716"/>
        <dbReference type="ChEBI" id="CHEBI:15378"/>
        <dbReference type="ChEBI" id="CHEBI:57287"/>
        <dbReference type="ChEBI" id="CHEBI:57783"/>
        <dbReference type="ChEBI" id="CHEBI:58349"/>
        <dbReference type="ChEBI" id="CHEBI:77396"/>
        <dbReference type="ChEBI" id="CHEBI:83139"/>
        <dbReference type="EC" id="1.2.1.84"/>
    </reaction>
</comment>
<evidence type="ECO:0000313" key="8">
    <source>
        <dbReference type="Proteomes" id="UP000827092"/>
    </source>
</evidence>
<evidence type="ECO:0000256" key="4">
    <source>
        <dbReference type="RuleBase" id="RU363097"/>
    </source>
</evidence>
<keyword evidence="3 4" id="KW-0443">Lipid metabolism</keyword>
<dbReference type="EC" id="1.2.1.84" evidence="4"/>
<dbReference type="PANTHER" id="PTHR11011">
    <property type="entry name" value="MALE STERILITY PROTEIN 2-RELATED"/>
    <property type="match status" value="1"/>
</dbReference>
<evidence type="ECO:0000259" key="5">
    <source>
        <dbReference type="Pfam" id="PF03015"/>
    </source>
</evidence>
<reference evidence="7 8" key="1">
    <citation type="journal article" date="2022" name="Nat. Ecol. Evol.">
        <title>A masculinizing supergene underlies an exaggerated male reproductive morph in a spider.</title>
        <authorList>
            <person name="Hendrickx F."/>
            <person name="De Corte Z."/>
            <person name="Sonet G."/>
            <person name="Van Belleghem S.M."/>
            <person name="Kostlbacher S."/>
            <person name="Vangestel C."/>
        </authorList>
    </citation>
    <scope>NUCLEOTIDE SEQUENCE [LARGE SCALE GENOMIC DNA]</scope>
    <source>
        <strain evidence="7">W744_W776</strain>
    </source>
</reference>
<comment type="function">
    <text evidence="4">Catalyzes the reduction of fatty acyl-CoA to fatty alcohols.</text>
</comment>
<evidence type="ECO:0000256" key="3">
    <source>
        <dbReference type="ARBA" id="ARBA00023098"/>
    </source>
</evidence>
<keyword evidence="8" id="KW-1185">Reference proteome</keyword>
<gene>
    <name evidence="7" type="ORF">JTE90_013126</name>
</gene>
<dbReference type="SUPFAM" id="SSF51735">
    <property type="entry name" value="NAD(P)-binding Rossmann-fold domains"/>
    <property type="match status" value="1"/>
</dbReference>
<dbReference type="InterPro" id="IPR013120">
    <property type="entry name" value="FAR_NAD-bd"/>
</dbReference>
<dbReference type="EMBL" id="JAFNEN010000061">
    <property type="protein sequence ID" value="KAG8196975.1"/>
    <property type="molecule type" value="Genomic_DNA"/>
</dbReference>
<name>A0AAV6VKI3_9ARAC</name>
<keyword evidence="4" id="KW-0521">NADP</keyword>
<dbReference type="InterPro" id="IPR026055">
    <property type="entry name" value="FAR"/>
</dbReference>
<dbReference type="GO" id="GO:0035336">
    <property type="term" value="P:long-chain fatty-acyl-CoA metabolic process"/>
    <property type="evidence" value="ECO:0007669"/>
    <property type="project" value="TreeGrafter"/>
</dbReference>
<organism evidence="7 8">
    <name type="scientific">Oedothorax gibbosus</name>
    <dbReference type="NCBI Taxonomy" id="931172"/>
    <lineage>
        <taxon>Eukaryota</taxon>
        <taxon>Metazoa</taxon>
        <taxon>Ecdysozoa</taxon>
        <taxon>Arthropoda</taxon>
        <taxon>Chelicerata</taxon>
        <taxon>Arachnida</taxon>
        <taxon>Araneae</taxon>
        <taxon>Araneomorphae</taxon>
        <taxon>Entelegynae</taxon>
        <taxon>Araneoidea</taxon>
        <taxon>Linyphiidae</taxon>
        <taxon>Erigoninae</taxon>
        <taxon>Oedothorax</taxon>
    </lineage>
</organism>
<dbReference type="InterPro" id="IPR036291">
    <property type="entry name" value="NAD(P)-bd_dom_sf"/>
</dbReference>
<evidence type="ECO:0000256" key="1">
    <source>
        <dbReference type="ARBA" id="ARBA00005928"/>
    </source>
</evidence>
<comment type="caution">
    <text evidence="7">The sequence shown here is derived from an EMBL/GenBank/DDBJ whole genome shotgun (WGS) entry which is preliminary data.</text>
</comment>
<feature type="domain" description="Fatty acyl-CoA reductase C-terminal" evidence="5">
    <location>
        <begin position="368"/>
        <end position="449"/>
    </location>
</feature>